<dbReference type="EMBL" id="CP029159">
    <property type="protein sequence ID" value="QKM68466.1"/>
    <property type="molecule type" value="Genomic_DNA"/>
</dbReference>
<dbReference type="SMART" id="SM00345">
    <property type="entry name" value="HTH_GNTR"/>
    <property type="match status" value="1"/>
</dbReference>
<sequence length="83" mass="9120">MKHELDRTRPIWRQIAEIITDRIANGTYPLGSRVPPVVELSAEFGVATSTVQKAFLHLKQEGILRGEVGLGTFVSAPQAPTDH</sequence>
<dbReference type="Proteomes" id="UP000005940">
    <property type="component" value="Chromosome"/>
</dbReference>
<evidence type="ECO:0000256" key="3">
    <source>
        <dbReference type="ARBA" id="ARBA00023163"/>
    </source>
</evidence>
<gene>
    <name evidence="4" type="ORF">STSU_016105</name>
</gene>
<dbReference type="PANTHER" id="PTHR44846:SF1">
    <property type="entry name" value="MANNOSYL-D-GLYCERATE TRANSPORT_METABOLISM SYSTEM REPRESSOR MNGR-RELATED"/>
    <property type="match status" value="1"/>
</dbReference>
<reference evidence="4 5" key="1">
    <citation type="journal article" date="2012" name="J. Bacteriol.">
        <title>Draft genome of Streptomyces tsukubaensis NRRL 18488, the producer of the clinically important immunosuppressant tacrolimus (FK506).</title>
        <authorList>
            <person name="Barreiro C."/>
            <person name="Prieto C."/>
            <person name="Sola-Landa A."/>
            <person name="Solera E."/>
            <person name="Martinez-Castro M."/>
            <person name="Perez-Redondo R."/>
            <person name="Garcia-Estrada C."/>
            <person name="Aparicio J.F."/>
            <person name="Fernandez-Martinez L.T."/>
            <person name="Santos-Aberturas J."/>
            <person name="Salehi-Najafabadi Z."/>
            <person name="Rodriguez-Garcia A."/>
            <person name="Tauch A."/>
            <person name="Martin J.F."/>
        </authorList>
    </citation>
    <scope>NUCLEOTIDE SEQUENCE [LARGE SCALE GENOMIC DNA]</scope>
    <source>
        <strain evidence="5">DSM 42081 / NBRC 108919 / NRRL 18488 / 9993</strain>
    </source>
</reference>
<keyword evidence="2" id="KW-0238">DNA-binding</keyword>
<evidence type="ECO:0000313" key="4">
    <source>
        <dbReference type="EMBL" id="QKM68466.1"/>
    </source>
</evidence>
<dbReference type="PANTHER" id="PTHR44846">
    <property type="entry name" value="MANNOSYL-D-GLYCERATE TRANSPORT/METABOLISM SYSTEM REPRESSOR MNGR-RELATED"/>
    <property type="match status" value="1"/>
</dbReference>
<dbReference type="Gene3D" id="1.10.10.10">
    <property type="entry name" value="Winged helix-like DNA-binding domain superfamily/Winged helix DNA-binding domain"/>
    <property type="match status" value="1"/>
</dbReference>
<dbReference type="InterPro" id="IPR036390">
    <property type="entry name" value="WH_DNA-bd_sf"/>
</dbReference>
<dbReference type="SUPFAM" id="SSF46785">
    <property type="entry name" value="Winged helix' DNA-binding domain"/>
    <property type="match status" value="1"/>
</dbReference>
<dbReference type="CDD" id="cd07377">
    <property type="entry name" value="WHTH_GntR"/>
    <property type="match status" value="1"/>
</dbReference>
<keyword evidence="3" id="KW-0804">Transcription</keyword>
<proteinExistence type="predicted"/>
<keyword evidence="1" id="KW-0805">Transcription regulation</keyword>
<accession>I2N2X2</accession>
<dbReference type="Pfam" id="PF00392">
    <property type="entry name" value="GntR"/>
    <property type="match status" value="1"/>
</dbReference>
<organism evidence="4 5">
    <name type="scientific">Streptomyces tsukubensis (strain DSM 42081 / NBRC 108919 / NRRL 18488 / 9993)</name>
    <dbReference type="NCBI Taxonomy" id="1114943"/>
    <lineage>
        <taxon>Bacteria</taxon>
        <taxon>Bacillati</taxon>
        <taxon>Actinomycetota</taxon>
        <taxon>Actinomycetes</taxon>
        <taxon>Kitasatosporales</taxon>
        <taxon>Streptomycetaceae</taxon>
        <taxon>Streptomyces</taxon>
    </lineage>
</organism>
<dbReference type="InterPro" id="IPR050679">
    <property type="entry name" value="Bact_HTH_transcr_reg"/>
</dbReference>
<dbReference type="GO" id="GO:0003677">
    <property type="term" value="F:DNA binding"/>
    <property type="evidence" value="ECO:0007669"/>
    <property type="project" value="UniProtKB-KW"/>
</dbReference>
<dbReference type="InterPro" id="IPR000524">
    <property type="entry name" value="Tscrpt_reg_HTH_GntR"/>
</dbReference>
<dbReference type="RefSeq" id="WP_006347748.1">
    <property type="nucleotide sequence ID" value="NZ_CP029159.1"/>
</dbReference>
<dbReference type="AlphaFoldDB" id="I2N2X2"/>
<evidence type="ECO:0000256" key="1">
    <source>
        <dbReference type="ARBA" id="ARBA00023015"/>
    </source>
</evidence>
<evidence type="ECO:0000256" key="2">
    <source>
        <dbReference type="ARBA" id="ARBA00023125"/>
    </source>
</evidence>
<dbReference type="PROSITE" id="PS50949">
    <property type="entry name" value="HTH_GNTR"/>
    <property type="match status" value="1"/>
</dbReference>
<dbReference type="GO" id="GO:0045892">
    <property type="term" value="P:negative regulation of DNA-templated transcription"/>
    <property type="evidence" value="ECO:0007669"/>
    <property type="project" value="TreeGrafter"/>
</dbReference>
<dbReference type="InterPro" id="IPR036388">
    <property type="entry name" value="WH-like_DNA-bd_sf"/>
</dbReference>
<dbReference type="GO" id="GO:0003700">
    <property type="term" value="F:DNA-binding transcription factor activity"/>
    <property type="evidence" value="ECO:0007669"/>
    <property type="project" value="InterPro"/>
</dbReference>
<protein>
    <submittedName>
        <fullName evidence="4">GntR family transcriptional regulator</fullName>
    </submittedName>
</protein>
<name>I2N2X2_STRT9</name>
<keyword evidence="5" id="KW-1185">Reference proteome</keyword>
<evidence type="ECO:0000313" key="5">
    <source>
        <dbReference type="Proteomes" id="UP000005940"/>
    </source>
</evidence>